<organism evidence="2 3">
    <name type="scientific">Prauserella rugosa</name>
    <dbReference type="NCBI Taxonomy" id="43354"/>
    <lineage>
        <taxon>Bacteria</taxon>
        <taxon>Bacillati</taxon>
        <taxon>Actinomycetota</taxon>
        <taxon>Actinomycetes</taxon>
        <taxon>Pseudonocardiales</taxon>
        <taxon>Pseudonocardiaceae</taxon>
        <taxon>Prauserella</taxon>
    </lineage>
</organism>
<dbReference type="PANTHER" id="PTHR37574">
    <property type="entry name" value="LIPASE B"/>
    <property type="match status" value="1"/>
</dbReference>
<dbReference type="RefSeq" id="WP_030533644.1">
    <property type="nucleotide sequence ID" value="NZ_JOIJ01000016.1"/>
</dbReference>
<dbReference type="SUPFAM" id="SSF53474">
    <property type="entry name" value="alpha/beta-Hydrolases"/>
    <property type="match status" value="1"/>
</dbReference>
<reference evidence="2 3" key="1">
    <citation type="submission" date="2019-07" db="EMBL/GenBank/DDBJ databases">
        <title>R&amp;d 2014.</title>
        <authorList>
            <person name="Klenk H.-P."/>
        </authorList>
    </citation>
    <scope>NUCLEOTIDE SEQUENCE [LARGE SCALE GENOMIC DNA]</scope>
    <source>
        <strain evidence="2 3">DSM 43194</strain>
    </source>
</reference>
<dbReference type="EMBL" id="VLJV01000001">
    <property type="protein sequence ID" value="TWH21490.1"/>
    <property type="molecule type" value="Genomic_DNA"/>
</dbReference>
<evidence type="ECO:0000313" key="3">
    <source>
        <dbReference type="Proteomes" id="UP000317303"/>
    </source>
</evidence>
<evidence type="ECO:0000259" key="1">
    <source>
        <dbReference type="Pfam" id="PF00561"/>
    </source>
</evidence>
<keyword evidence="2" id="KW-0378">Hydrolase</keyword>
<keyword evidence="3" id="KW-1185">Reference proteome</keyword>
<feature type="domain" description="AB hydrolase-1" evidence="1">
    <location>
        <begin position="82"/>
        <end position="187"/>
    </location>
</feature>
<evidence type="ECO:0000313" key="2">
    <source>
        <dbReference type="EMBL" id="TWH21490.1"/>
    </source>
</evidence>
<dbReference type="AlphaFoldDB" id="A0A660CD66"/>
<gene>
    <name evidence="2" type="ORF">JD82_03354</name>
</gene>
<protein>
    <submittedName>
        <fullName evidence="2">Alpha/beta hydrolase family protein</fullName>
    </submittedName>
</protein>
<dbReference type="InterPro" id="IPR000073">
    <property type="entry name" value="AB_hydrolase_1"/>
</dbReference>
<dbReference type="InterPro" id="IPR029058">
    <property type="entry name" value="AB_hydrolase_fold"/>
</dbReference>
<proteinExistence type="predicted"/>
<accession>A0A660CD66</accession>
<dbReference type="InterPro" id="IPR053228">
    <property type="entry name" value="Stereospecific_Lipase"/>
</dbReference>
<dbReference type="PANTHER" id="PTHR37574:SF1">
    <property type="entry name" value="LIPASE B"/>
    <property type="match status" value="1"/>
</dbReference>
<name>A0A660CD66_9PSEU</name>
<sequence>MGAPLRRLGALGAAIGIVLGLGVLGIGLGAPAQAAEVPEQEPTGPPQPNIVTALTYSGARPTVMPPHTNDWGCEPSPEHPNPVLLSNGTLVNSYADWAGLSGTLADAGYCVFSVNLGGAKGSPVQTVGPVADTATQLAEFGDRVLAATGADRLDVVGHSQGGMNPRYWIKHLGGEQKIDRLIGLAPSNYGTDLFGLLSLVQRVPPLRDLIGIPFPAFNDQEKNSAFLAELNAGGDTVPGVDYTVIQTKYDEVVTPYTNAFLAPAPNVENILLQDVCPADKTDHLGITYDPIAAQLVLNALDPSSAEPPRCRFVPPLLS</sequence>
<dbReference type="GO" id="GO:0016787">
    <property type="term" value="F:hydrolase activity"/>
    <property type="evidence" value="ECO:0007669"/>
    <property type="project" value="UniProtKB-KW"/>
</dbReference>
<dbReference type="OrthoDB" id="8871309at2"/>
<dbReference type="Proteomes" id="UP000317303">
    <property type="component" value="Unassembled WGS sequence"/>
</dbReference>
<dbReference type="Pfam" id="PF00561">
    <property type="entry name" value="Abhydrolase_1"/>
    <property type="match status" value="1"/>
</dbReference>
<dbReference type="Gene3D" id="3.40.50.1820">
    <property type="entry name" value="alpha/beta hydrolase"/>
    <property type="match status" value="1"/>
</dbReference>
<comment type="caution">
    <text evidence="2">The sequence shown here is derived from an EMBL/GenBank/DDBJ whole genome shotgun (WGS) entry which is preliminary data.</text>
</comment>